<dbReference type="GO" id="GO:0030414">
    <property type="term" value="F:peptidase inhibitor activity"/>
    <property type="evidence" value="ECO:0007669"/>
    <property type="project" value="UniProtKB-KW"/>
</dbReference>
<feature type="signal peptide" evidence="3">
    <location>
        <begin position="1"/>
        <end position="21"/>
    </location>
</feature>
<dbReference type="PANTHER" id="PTHR23259:SF70">
    <property type="entry name" value="ACCESSORY GLAND PROTEIN ACP62F-RELATED"/>
    <property type="match status" value="1"/>
</dbReference>
<gene>
    <name evidence="6" type="primary">LOC105224566</name>
</gene>
<name>A0A6I9VD52_BACDO</name>
<dbReference type="InterPro" id="IPR036084">
    <property type="entry name" value="Ser_inhib-like_sf"/>
</dbReference>
<dbReference type="Proteomes" id="UP001652620">
    <property type="component" value="Chromosome 3"/>
</dbReference>
<dbReference type="InterPro" id="IPR051368">
    <property type="entry name" value="SerProtInhib-TIL_Domain"/>
</dbReference>
<dbReference type="GeneID" id="105224566"/>
<keyword evidence="5" id="KW-1185">Reference proteome</keyword>
<dbReference type="CDD" id="cd19941">
    <property type="entry name" value="TIL"/>
    <property type="match status" value="1"/>
</dbReference>
<proteinExistence type="predicted"/>
<dbReference type="PANTHER" id="PTHR23259">
    <property type="entry name" value="RIDDLE"/>
    <property type="match status" value="1"/>
</dbReference>
<dbReference type="InParanoid" id="A0A6I9VD52"/>
<feature type="chain" id="PRO_5045981678" evidence="3">
    <location>
        <begin position="22"/>
        <end position="82"/>
    </location>
</feature>
<sequence length="82" mass="8617">MNTKFCLLFLVVVCIAGFVSAKPQGGSGCGLNEEFTTCGTACPPKCNQGGPSFCTLQCIVGCQCKVGYLLNDKGICVQQRNC</sequence>
<evidence type="ECO:0000259" key="4">
    <source>
        <dbReference type="Pfam" id="PF01826"/>
    </source>
</evidence>
<organism evidence="5 6">
    <name type="scientific">Bactrocera dorsalis</name>
    <name type="common">Oriental fruit fly</name>
    <name type="synonym">Dacus dorsalis</name>
    <dbReference type="NCBI Taxonomy" id="27457"/>
    <lineage>
        <taxon>Eukaryota</taxon>
        <taxon>Metazoa</taxon>
        <taxon>Ecdysozoa</taxon>
        <taxon>Arthropoda</taxon>
        <taxon>Hexapoda</taxon>
        <taxon>Insecta</taxon>
        <taxon>Pterygota</taxon>
        <taxon>Neoptera</taxon>
        <taxon>Endopterygota</taxon>
        <taxon>Diptera</taxon>
        <taxon>Brachycera</taxon>
        <taxon>Muscomorpha</taxon>
        <taxon>Tephritoidea</taxon>
        <taxon>Tephritidae</taxon>
        <taxon>Bactrocera</taxon>
        <taxon>Bactrocera</taxon>
    </lineage>
</organism>
<keyword evidence="3" id="KW-0732">Signal</keyword>
<keyword evidence="2" id="KW-1015">Disulfide bond</keyword>
<dbReference type="OrthoDB" id="6236007at2759"/>
<feature type="domain" description="TIL" evidence="4">
    <location>
        <begin position="29"/>
        <end position="82"/>
    </location>
</feature>
<dbReference type="FunCoup" id="A0A6I9VD52">
    <property type="interactions" value="37"/>
</dbReference>
<evidence type="ECO:0000313" key="6">
    <source>
        <dbReference type="RefSeq" id="XP_011200992.2"/>
    </source>
</evidence>
<evidence type="ECO:0000313" key="5">
    <source>
        <dbReference type="Proteomes" id="UP001652620"/>
    </source>
</evidence>
<dbReference type="SUPFAM" id="SSF57567">
    <property type="entry name" value="Serine protease inhibitors"/>
    <property type="match status" value="1"/>
</dbReference>
<dbReference type="Pfam" id="PF01826">
    <property type="entry name" value="TIL"/>
    <property type="match status" value="1"/>
</dbReference>
<evidence type="ECO:0000256" key="1">
    <source>
        <dbReference type="ARBA" id="ARBA00022690"/>
    </source>
</evidence>
<keyword evidence="1" id="KW-0646">Protease inhibitor</keyword>
<reference evidence="6" key="1">
    <citation type="submission" date="2025-08" db="UniProtKB">
        <authorList>
            <consortium name="RefSeq"/>
        </authorList>
    </citation>
    <scope>IDENTIFICATION</scope>
    <source>
        <tissue evidence="6">Adult</tissue>
    </source>
</reference>
<evidence type="ECO:0000256" key="3">
    <source>
        <dbReference type="SAM" id="SignalP"/>
    </source>
</evidence>
<dbReference type="RefSeq" id="XP_011200992.2">
    <property type="nucleotide sequence ID" value="XM_011202690.2"/>
</dbReference>
<accession>A0A6I9VD52</accession>
<dbReference type="Gene3D" id="2.10.25.10">
    <property type="entry name" value="Laminin"/>
    <property type="match status" value="1"/>
</dbReference>
<dbReference type="InterPro" id="IPR002919">
    <property type="entry name" value="TIL_dom"/>
</dbReference>
<protein>
    <submittedName>
        <fullName evidence="6">Chymotrypsin inhibitor</fullName>
    </submittedName>
</protein>
<dbReference type="KEGG" id="bdr:105224566"/>
<evidence type="ECO:0000256" key="2">
    <source>
        <dbReference type="ARBA" id="ARBA00023157"/>
    </source>
</evidence>
<dbReference type="AlphaFoldDB" id="A0A6I9VD52"/>